<gene>
    <name evidence="1" type="ORF">LEP1GSC128_2482</name>
</gene>
<accession>A0ABN0HXV3</accession>
<comment type="caution">
    <text evidence="1">The sequence shown here is derived from an EMBL/GenBank/DDBJ whole genome shotgun (WGS) entry which is preliminary data.</text>
</comment>
<reference evidence="1" key="1">
    <citation type="submission" date="2012-09" db="EMBL/GenBank/DDBJ databases">
        <authorList>
            <person name="Harkins D.M."/>
            <person name="Durkin A.S."/>
            <person name="Brinkac L.M."/>
            <person name="Selengut J.D."/>
            <person name="Sanka R."/>
            <person name="DePew J."/>
            <person name="Purushe J."/>
            <person name="Picardeau M."/>
            <person name="Werts C."/>
            <person name="Goarant C."/>
            <person name="Vinetz J.M."/>
            <person name="Sutton G.G."/>
            <person name="Nelson W.C."/>
            <person name="Fouts D.E."/>
        </authorList>
    </citation>
    <scope>NUCLEOTIDE SEQUENCE [LARGE SCALE GENOMIC DNA]</scope>
    <source>
        <strain evidence="1">200801926</strain>
    </source>
</reference>
<name>A0ABN0HXV3_LEPBO</name>
<dbReference type="EMBL" id="AKWJ02000025">
    <property type="protein sequence ID" value="EKP13559.1"/>
    <property type="molecule type" value="Genomic_DNA"/>
</dbReference>
<dbReference type="Proteomes" id="UP000002837">
    <property type="component" value="Unassembled WGS sequence"/>
</dbReference>
<organism evidence="1 2">
    <name type="scientific">Leptospira borgpetersenii str. 200801926</name>
    <dbReference type="NCBI Taxonomy" id="1193009"/>
    <lineage>
        <taxon>Bacteria</taxon>
        <taxon>Pseudomonadati</taxon>
        <taxon>Spirochaetota</taxon>
        <taxon>Spirochaetia</taxon>
        <taxon>Leptospirales</taxon>
        <taxon>Leptospiraceae</taxon>
        <taxon>Leptospira</taxon>
    </lineage>
</organism>
<evidence type="ECO:0000313" key="2">
    <source>
        <dbReference type="Proteomes" id="UP000002837"/>
    </source>
</evidence>
<proteinExistence type="predicted"/>
<evidence type="ECO:0000313" key="1">
    <source>
        <dbReference type="EMBL" id="EKP13559.1"/>
    </source>
</evidence>
<protein>
    <submittedName>
        <fullName evidence="1">Uncharacterized protein</fullName>
    </submittedName>
</protein>
<sequence length="58" mass="7023">MRHFQMPDSVFRKEARSFLLQIECLAHKHLKNYHTFISFSFVKKEIFGHLELGTMLRK</sequence>
<keyword evidence="2" id="KW-1185">Reference proteome</keyword>